<keyword evidence="1" id="KW-0472">Membrane</keyword>
<keyword evidence="3" id="KW-1185">Reference proteome</keyword>
<feature type="transmembrane region" description="Helical" evidence="1">
    <location>
        <begin position="87"/>
        <end position="104"/>
    </location>
</feature>
<dbReference type="Proteomes" id="UP001596037">
    <property type="component" value="Unassembled WGS sequence"/>
</dbReference>
<keyword evidence="1" id="KW-1133">Transmembrane helix</keyword>
<feature type="transmembrane region" description="Helical" evidence="1">
    <location>
        <begin position="158"/>
        <end position="181"/>
    </location>
</feature>
<reference evidence="3" key="1">
    <citation type="journal article" date="2019" name="Int. J. Syst. Evol. Microbiol.">
        <title>The Global Catalogue of Microorganisms (GCM) 10K type strain sequencing project: providing services to taxonomists for standard genome sequencing and annotation.</title>
        <authorList>
            <consortium name="The Broad Institute Genomics Platform"/>
            <consortium name="The Broad Institute Genome Sequencing Center for Infectious Disease"/>
            <person name="Wu L."/>
            <person name="Ma J."/>
        </authorList>
    </citation>
    <scope>NUCLEOTIDE SEQUENCE [LARGE SCALE GENOMIC DNA]</scope>
    <source>
        <strain evidence="3">CCUG 57401</strain>
    </source>
</reference>
<comment type="caution">
    <text evidence="2">The sequence shown here is derived from an EMBL/GenBank/DDBJ whole genome shotgun (WGS) entry which is preliminary data.</text>
</comment>
<organism evidence="2 3">
    <name type="scientific">Caenimonas terrae</name>
    <dbReference type="NCBI Taxonomy" id="696074"/>
    <lineage>
        <taxon>Bacteria</taxon>
        <taxon>Pseudomonadati</taxon>
        <taxon>Pseudomonadota</taxon>
        <taxon>Betaproteobacteria</taxon>
        <taxon>Burkholderiales</taxon>
        <taxon>Comamonadaceae</taxon>
        <taxon>Caenimonas</taxon>
    </lineage>
</organism>
<accession>A0ABW0NAJ8</accession>
<dbReference type="EMBL" id="JBHSMF010000004">
    <property type="protein sequence ID" value="MFC5496939.1"/>
    <property type="molecule type" value="Genomic_DNA"/>
</dbReference>
<keyword evidence="1" id="KW-0812">Transmembrane</keyword>
<dbReference type="InterPro" id="IPR049823">
    <property type="entry name" value="XrtH_assoc"/>
</dbReference>
<feature type="transmembrane region" description="Helical" evidence="1">
    <location>
        <begin position="12"/>
        <end position="29"/>
    </location>
</feature>
<protein>
    <submittedName>
        <fullName evidence="2">Exosortase H-associated membrane protein</fullName>
    </submittedName>
</protein>
<gene>
    <name evidence="2" type="ORF">ACFPOE_05280</name>
</gene>
<evidence type="ECO:0000313" key="3">
    <source>
        <dbReference type="Proteomes" id="UP001596037"/>
    </source>
</evidence>
<evidence type="ECO:0000313" key="2">
    <source>
        <dbReference type="EMBL" id="MFC5496939.1"/>
    </source>
</evidence>
<dbReference type="RefSeq" id="WP_376848974.1">
    <property type="nucleotide sequence ID" value="NZ_JBHSMF010000004.1"/>
</dbReference>
<feature type="transmembrane region" description="Helical" evidence="1">
    <location>
        <begin position="116"/>
        <end position="138"/>
    </location>
</feature>
<proteinExistence type="predicted"/>
<name>A0ABW0NAJ8_9BURK</name>
<evidence type="ECO:0000256" key="1">
    <source>
        <dbReference type="SAM" id="Phobius"/>
    </source>
</evidence>
<dbReference type="NCBIfam" id="NF041730">
    <property type="entry name" value="XrtH_assoc"/>
    <property type="match status" value="1"/>
</dbReference>
<sequence>MPRSGSTLKGFFVRALAWLLVALALWYPLRQWLVLAPAWLAGEVMQAAFPRWVTGVQFEGSAQVLLTALRVWSPDNRPGELAPEVNGLVYAYGAPLLAALLLAARTPRWWWKLPAGLVALVPFQAWGICFTWLLQVAVTAGDQTRGQTHFGPLAANLIAVGYQFGFLIMPTLAPVLLWLAFDRRVLAGAMIEGALAGGD</sequence>